<feature type="coiled-coil region" evidence="1">
    <location>
        <begin position="181"/>
        <end position="208"/>
    </location>
</feature>
<gene>
    <name evidence="2" type="ORF">OS242_01820</name>
</gene>
<protein>
    <submittedName>
        <fullName evidence="2">Replicative DNA helicase</fullName>
    </submittedName>
</protein>
<keyword evidence="2" id="KW-0347">Helicase</keyword>
<comment type="caution">
    <text evidence="2">The sequence shown here is derived from an EMBL/GenBank/DDBJ whole genome shotgun (WGS) entry which is preliminary data.</text>
</comment>
<dbReference type="Proteomes" id="UP001208017">
    <property type="component" value="Unassembled WGS sequence"/>
</dbReference>
<accession>A0ABT3WY74</accession>
<evidence type="ECO:0000256" key="1">
    <source>
        <dbReference type="SAM" id="Coils"/>
    </source>
</evidence>
<keyword evidence="2" id="KW-0547">Nucleotide-binding</keyword>
<reference evidence="2 3" key="1">
    <citation type="submission" date="2022-11" db="EMBL/GenBank/DDBJ databases">
        <title>Study of microbial diversity in lake waters.</title>
        <authorList>
            <person name="Zhang J."/>
        </authorList>
    </citation>
    <scope>NUCLEOTIDE SEQUENCE [LARGE SCALE GENOMIC DNA]</scope>
    <source>
        <strain evidence="2 3">DT12</strain>
    </source>
</reference>
<sequence length="511" mass="60253">MSDRMQDLLQGFGERIQRLSIFAPLFELSTKRKTDREGNSIDWFSLGVLGLLFFFESMLTRNRDTSIDDLGEFLYQQNADGPIREDREGFIKLAREIVEAFRDPTGQRKSFTVYDWETRKEETYYFTLLDVRDYNLKENRQYYQLTDRGLELVFATKEYFSEYQISINQLVLRKQLEKGEFNSALREIDEMRVAVEELRKKLIQLGHEVQRNIVSSETQDRYSRLVDDITYRLEREQAEFADLEEFVRTARQKFEYDQQGEKEQRSYRLIVKIANELHQVHHLHRTLLDESITLKRKVLHAAKESLYHVGRASLNFDQDLVSRTVASPLPPKAVHSLVRPMALLDRYAGWSPLTLFAPQRMEKHEEPDEARGEFATAISEEERPPFVKLQRENFMKIAEVVDQFLHGKKETRLSEFVEWLRDQPQGVAMLEHRSFYEFWLLLHQRSPLFPGSDPEEAGLLDGVVDRIGRGETLVVKEVDQLLRPHERFTIQEMILRRGEESNDDESDVSSR</sequence>
<keyword evidence="2" id="KW-0378">Hydrolase</keyword>
<organism evidence="2 3">
    <name type="scientific">Tumebacillus lacus</name>
    <dbReference type="NCBI Taxonomy" id="2995335"/>
    <lineage>
        <taxon>Bacteria</taxon>
        <taxon>Bacillati</taxon>
        <taxon>Bacillota</taxon>
        <taxon>Bacilli</taxon>
        <taxon>Bacillales</taxon>
        <taxon>Alicyclobacillaceae</taxon>
        <taxon>Tumebacillus</taxon>
    </lineage>
</organism>
<evidence type="ECO:0000313" key="2">
    <source>
        <dbReference type="EMBL" id="MCX7568707.1"/>
    </source>
</evidence>
<dbReference type="GO" id="GO:0004386">
    <property type="term" value="F:helicase activity"/>
    <property type="evidence" value="ECO:0007669"/>
    <property type="project" value="UniProtKB-KW"/>
</dbReference>
<dbReference type="EMBL" id="JAPMLT010000001">
    <property type="protein sequence ID" value="MCX7568707.1"/>
    <property type="molecule type" value="Genomic_DNA"/>
</dbReference>
<dbReference type="RefSeq" id="WP_267149947.1">
    <property type="nucleotide sequence ID" value="NZ_JAPMLT010000001.1"/>
</dbReference>
<name>A0ABT3WY74_9BACL</name>
<evidence type="ECO:0000313" key="3">
    <source>
        <dbReference type="Proteomes" id="UP001208017"/>
    </source>
</evidence>
<keyword evidence="3" id="KW-1185">Reference proteome</keyword>
<keyword evidence="1" id="KW-0175">Coiled coil</keyword>
<keyword evidence="2" id="KW-0067">ATP-binding</keyword>
<proteinExistence type="predicted"/>